<gene>
    <name evidence="2" type="ORF">A2771_01375</name>
</gene>
<feature type="transmembrane region" description="Helical" evidence="1">
    <location>
        <begin position="88"/>
        <end position="104"/>
    </location>
</feature>
<proteinExistence type="predicted"/>
<feature type="transmembrane region" description="Helical" evidence="1">
    <location>
        <begin position="148"/>
        <end position="166"/>
    </location>
</feature>
<dbReference type="AlphaFoldDB" id="A0A1F7XVU4"/>
<accession>A0A1F7XVU4</accession>
<protein>
    <submittedName>
        <fullName evidence="2">Uncharacterized protein</fullName>
    </submittedName>
</protein>
<feature type="transmembrane region" description="Helical" evidence="1">
    <location>
        <begin position="110"/>
        <end position="128"/>
    </location>
</feature>
<organism evidence="2 3">
    <name type="scientific">Candidatus Woesebacteria bacterium RIFCSPHIGHO2_01_FULL_38_26b</name>
    <dbReference type="NCBI Taxonomy" id="1802491"/>
    <lineage>
        <taxon>Bacteria</taxon>
        <taxon>Candidatus Woeseibacteriota</taxon>
    </lineage>
</organism>
<evidence type="ECO:0000256" key="1">
    <source>
        <dbReference type="SAM" id="Phobius"/>
    </source>
</evidence>
<name>A0A1F7XVU4_9BACT</name>
<keyword evidence="1" id="KW-0812">Transmembrane</keyword>
<comment type="caution">
    <text evidence="2">The sequence shown here is derived from an EMBL/GenBank/DDBJ whole genome shotgun (WGS) entry which is preliminary data.</text>
</comment>
<evidence type="ECO:0000313" key="3">
    <source>
        <dbReference type="Proteomes" id="UP000176741"/>
    </source>
</evidence>
<keyword evidence="1" id="KW-0472">Membrane</keyword>
<feature type="transmembrane region" description="Helical" evidence="1">
    <location>
        <begin position="49"/>
        <end position="76"/>
    </location>
</feature>
<dbReference type="Proteomes" id="UP000176741">
    <property type="component" value="Unassembled WGS sequence"/>
</dbReference>
<sequence>MKLRTLIFFQFIPFIFLLFNLIVAIADHARNIDVTNDGEAALGLLGSSILFPTAIVAAYFFFLIFPGLLIAVEILVRNKFSHLLNKRNIIPVYTIAAVIEGFWLGLVADVGGSLLHLYIFVLYLLYLYKNSNFVVNREVIKEKIQKAYFVRLIILIIVTLTVSYYFQEYNKTHPQIEIEIFK</sequence>
<reference evidence="2 3" key="1">
    <citation type="journal article" date="2016" name="Nat. Commun.">
        <title>Thousands of microbial genomes shed light on interconnected biogeochemical processes in an aquifer system.</title>
        <authorList>
            <person name="Anantharaman K."/>
            <person name="Brown C.T."/>
            <person name="Hug L.A."/>
            <person name="Sharon I."/>
            <person name="Castelle C.J."/>
            <person name="Probst A.J."/>
            <person name="Thomas B.C."/>
            <person name="Singh A."/>
            <person name="Wilkins M.J."/>
            <person name="Karaoz U."/>
            <person name="Brodie E.L."/>
            <person name="Williams K.H."/>
            <person name="Hubbard S.S."/>
            <person name="Banfield J.F."/>
        </authorList>
    </citation>
    <scope>NUCLEOTIDE SEQUENCE [LARGE SCALE GENOMIC DNA]</scope>
</reference>
<keyword evidence="1" id="KW-1133">Transmembrane helix</keyword>
<dbReference type="EMBL" id="MGGD01000080">
    <property type="protein sequence ID" value="OGM19136.1"/>
    <property type="molecule type" value="Genomic_DNA"/>
</dbReference>
<evidence type="ECO:0000313" key="2">
    <source>
        <dbReference type="EMBL" id="OGM19136.1"/>
    </source>
</evidence>
<feature type="transmembrane region" description="Helical" evidence="1">
    <location>
        <begin position="7"/>
        <end position="29"/>
    </location>
</feature>